<gene>
    <name evidence="3" type="ORF">E3O06_05660</name>
</gene>
<accession>A0A4R8UZL5</accession>
<dbReference type="EMBL" id="SOEY01000008">
    <property type="protein sequence ID" value="TFB75310.1"/>
    <property type="molecule type" value="Genomic_DNA"/>
</dbReference>
<evidence type="ECO:0000256" key="1">
    <source>
        <dbReference type="ARBA" id="ARBA00006525"/>
    </source>
</evidence>
<evidence type="ECO:0000313" key="4">
    <source>
        <dbReference type="Proteomes" id="UP000298173"/>
    </source>
</evidence>
<dbReference type="Proteomes" id="UP000298173">
    <property type="component" value="Unassembled WGS sequence"/>
</dbReference>
<protein>
    <submittedName>
        <fullName evidence="3">DNA-processing protein DprA</fullName>
    </submittedName>
</protein>
<comment type="caution">
    <text evidence="3">The sequence shown here is derived from an EMBL/GenBank/DDBJ whole genome shotgun (WGS) entry which is preliminary data.</text>
</comment>
<reference evidence="3 4" key="1">
    <citation type="submission" date="2019-03" db="EMBL/GenBank/DDBJ databases">
        <title>Genomics of glacier-inhabiting Cryobacterium strains.</title>
        <authorList>
            <person name="Liu Q."/>
            <person name="Xin Y.-H."/>
        </authorList>
    </citation>
    <scope>NUCLEOTIDE SEQUENCE [LARGE SCALE GENOMIC DNA]</scope>
    <source>
        <strain evidence="3 4">HLT2-23</strain>
    </source>
</reference>
<comment type="similarity">
    <text evidence="1">Belongs to the DprA/Smf family.</text>
</comment>
<proteinExistence type="inferred from homology"/>
<dbReference type="OrthoDB" id="9785707at2"/>
<dbReference type="PANTHER" id="PTHR43022">
    <property type="entry name" value="PROTEIN SMF"/>
    <property type="match status" value="1"/>
</dbReference>
<organism evidence="3 4">
    <name type="scientific">Cryobacterium glaciale</name>
    <dbReference type="NCBI Taxonomy" id="1259145"/>
    <lineage>
        <taxon>Bacteria</taxon>
        <taxon>Bacillati</taxon>
        <taxon>Actinomycetota</taxon>
        <taxon>Actinomycetes</taxon>
        <taxon>Micrococcales</taxon>
        <taxon>Microbacteriaceae</taxon>
        <taxon>Cryobacterium</taxon>
    </lineage>
</organism>
<evidence type="ECO:0000259" key="2">
    <source>
        <dbReference type="Pfam" id="PF02481"/>
    </source>
</evidence>
<keyword evidence="4" id="KW-1185">Reference proteome</keyword>
<dbReference type="Gene3D" id="3.40.50.450">
    <property type="match status" value="1"/>
</dbReference>
<dbReference type="SUPFAM" id="SSF102405">
    <property type="entry name" value="MCP/YpsA-like"/>
    <property type="match status" value="1"/>
</dbReference>
<evidence type="ECO:0000313" key="3">
    <source>
        <dbReference type="EMBL" id="TFB75310.1"/>
    </source>
</evidence>
<sequence length="304" mass="33143">MDSRMSVENVALYALLRDGSLKWREIRALIERAGGPDAALREHLAGYLIDEEYKRALHDARRAIAEFEAVGIHADTYLADGYPEQLRTIHDFPPVVYWKGHREIADLRSVAIVGTRKPSEGAVRFVTDLARRLAQHQVPIVSGLAYGIDVAAMTASLREGNRTIGVIGTGLNRSYPKEHAALQDEIAANHLLLSQFHPDGSASPKTFPMRNVVMSGFASLTVIAEASEKSGTRIQARAAVRHGRPLIISRAVFLQTTWGKALVDDGLDVVVVSNAAEAEEAVHRIHDRRDAGAASWAAGSLFAT</sequence>
<dbReference type="InterPro" id="IPR057666">
    <property type="entry name" value="DrpA_SLOG"/>
</dbReference>
<dbReference type="AlphaFoldDB" id="A0A4R8UZL5"/>
<dbReference type="InterPro" id="IPR003488">
    <property type="entry name" value="DprA"/>
</dbReference>
<dbReference type="PANTHER" id="PTHR43022:SF1">
    <property type="entry name" value="PROTEIN SMF"/>
    <property type="match status" value="1"/>
</dbReference>
<name>A0A4R8UZL5_9MICO</name>
<dbReference type="Pfam" id="PF02481">
    <property type="entry name" value="DNA_processg_A"/>
    <property type="match status" value="1"/>
</dbReference>
<dbReference type="GO" id="GO:0009294">
    <property type="term" value="P:DNA-mediated transformation"/>
    <property type="evidence" value="ECO:0007669"/>
    <property type="project" value="InterPro"/>
</dbReference>
<feature type="domain" description="Smf/DprA SLOG" evidence="2">
    <location>
        <begin position="77"/>
        <end position="250"/>
    </location>
</feature>